<reference evidence="1 2" key="2">
    <citation type="submission" date="2018-11" db="EMBL/GenBank/DDBJ databases">
        <authorList>
            <consortium name="Pathogen Informatics"/>
        </authorList>
    </citation>
    <scope>NUCLEOTIDE SEQUENCE [LARGE SCALE GENOMIC DNA]</scope>
    <source>
        <strain evidence="1">Dakar</strain>
        <strain evidence="2">Dakar, Senegal</strain>
    </source>
</reference>
<dbReference type="Proteomes" id="UP000279833">
    <property type="component" value="Unassembled WGS sequence"/>
</dbReference>
<accession>A0A183K5N5</accession>
<dbReference type="WBParaSite" id="SCUD_0001031001-mRNA-1">
    <property type="protein sequence ID" value="SCUD_0001031001-mRNA-1"/>
    <property type="gene ID" value="SCUD_0001031001"/>
</dbReference>
<protein>
    <submittedName>
        <fullName evidence="3">Oxidoreductase</fullName>
    </submittedName>
</protein>
<reference evidence="3" key="1">
    <citation type="submission" date="2016-06" db="UniProtKB">
        <authorList>
            <consortium name="WormBaseParasite"/>
        </authorList>
    </citation>
    <scope>IDENTIFICATION</scope>
</reference>
<organism evidence="3">
    <name type="scientific">Schistosoma curassoni</name>
    <dbReference type="NCBI Taxonomy" id="6186"/>
    <lineage>
        <taxon>Eukaryota</taxon>
        <taxon>Metazoa</taxon>
        <taxon>Spiralia</taxon>
        <taxon>Lophotrochozoa</taxon>
        <taxon>Platyhelminthes</taxon>
        <taxon>Trematoda</taxon>
        <taxon>Digenea</taxon>
        <taxon>Strigeidida</taxon>
        <taxon>Schistosomatoidea</taxon>
        <taxon>Schistosomatidae</taxon>
        <taxon>Schistosoma</taxon>
    </lineage>
</organism>
<proteinExistence type="predicted"/>
<name>A0A183K5N5_9TREM</name>
<evidence type="ECO:0000313" key="2">
    <source>
        <dbReference type="Proteomes" id="UP000279833"/>
    </source>
</evidence>
<dbReference type="EMBL" id="UZAK01033705">
    <property type="protein sequence ID" value="VDP39303.1"/>
    <property type="molecule type" value="Genomic_DNA"/>
</dbReference>
<sequence length="76" mass="8326">MIVESIQQVTLGLGFVPFGTHQWSVPVILRELMLPDGLILVWPGSQSKTLALGYPGHDCPHVGLRCIHNVYECEAG</sequence>
<gene>
    <name evidence="1" type="ORF">SCUD_LOCUS10310</name>
</gene>
<evidence type="ECO:0000313" key="1">
    <source>
        <dbReference type="EMBL" id="VDP39303.1"/>
    </source>
</evidence>
<keyword evidence="2" id="KW-1185">Reference proteome</keyword>
<dbReference type="AlphaFoldDB" id="A0A183K5N5"/>
<evidence type="ECO:0000313" key="3">
    <source>
        <dbReference type="WBParaSite" id="SCUD_0001031001-mRNA-1"/>
    </source>
</evidence>